<keyword evidence="7" id="KW-1185">Reference proteome</keyword>
<evidence type="ECO:0000256" key="1">
    <source>
        <dbReference type="ARBA" id="ARBA00022598"/>
    </source>
</evidence>
<keyword evidence="2" id="KW-0547">Nucleotide-binding</keyword>
<evidence type="ECO:0000313" key="7">
    <source>
        <dbReference type="Proteomes" id="UP001281410"/>
    </source>
</evidence>
<sequence length="294" mass="32674">MDVKSLTCKPGTINLKRIIQSSKTQNKNNPMLLSQAGPSRPISRWPQRDLLFARGASVVAIDQNQSLPPPLEQDPVFEKFNGLTTVLGHFDNELLENVDAVVVSPGVPIENYGLSRFLYFIMSELDFAAKVISRSAEILAVTGTIGKSTVFTFAGLMLDHLGIEAFVGGNLGNPLSEAAWQCFQMPSSKPRFQASIVEVSSYQMEISNKFFCPSVMLLWNWPCVAICIFICIFHILKFWASVQVAVVLNLTPDHLERHKSMRNYALTKCLVLSHMTNTKLGLLSFGNQHLNEAI</sequence>
<keyword evidence="1" id="KW-0436">Ligase</keyword>
<protein>
    <recommendedName>
        <fullName evidence="5">Mur ligase central domain-containing protein</fullName>
    </recommendedName>
</protein>
<dbReference type="InterPro" id="IPR013221">
    <property type="entry name" value="Mur_ligase_cen"/>
</dbReference>
<feature type="transmembrane region" description="Helical" evidence="4">
    <location>
        <begin position="216"/>
        <end position="236"/>
    </location>
</feature>
<reference evidence="6" key="1">
    <citation type="journal article" date="2023" name="Plant J.">
        <title>Genome sequences and population genomics provide insights into the demographic history, inbreeding, and mutation load of two 'living fossil' tree species of Dipteronia.</title>
        <authorList>
            <person name="Feng Y."/>
            <person name="Comes H.P."/>
            <person name="Chen J."/>
            <person name="Zhu S."/>
            <person name="Lu R."/>
            <person name="Zhang X."/>
            <person name="Li P."/>
            <person name="Qiu J."/>
            <person name="Olsen K.M."/>
            <person name="Qiu Y."/>
        </authorList>
    </citation>
    <scope>NUCLEOTIDE SEQUENCE</scope>
    <source>
        <strain evidence="6">NBL</strain>
    </source>
</reference>
<dbReference type="InterPro" id="IPR036565">
    <property type="entry name" value="Mur-like_cat_sf"/>
</dbReference>
<evidence type="ECO:0000259" key="5">
    <source>
        <dbReference type="Pfam" id="PF08245"/>
    </source>
</evidence>
<dbReference type="Gene3D" id="3.40.50.720">
    <property type="entry name" value="NAD(P)-binding Rossmann-like Domain"/>
    <property type="match status" value="1"/>
</dbReference>
<dbReference type="PANTHER" id="PTHR43692">
    <property type="entry name" value="UDP-N-ACETYLMURAMOYLALANINE--D-GLUTAMATE LIGASE"/>
    <property type="match status" value="1"/>
</dbReference>
<evidence type="ECO:0000256" key="3">
    <source>
        <dbReference type="ARBA" id="ARBA00022840"/>
    </source>
</evidence>
<dbReference type="GO" id="GO:0005737">
    <property type="term" value="C:cytoplasm"/>
    <property type="evidence" value="ECO:0007669"/>
    <property type="project" value="InterPro"/>
</dbReference>
<keyword evidence="3" id="KW-0067">ATP-binding</keyword>
<comment type="caution">
    <text evidence="6">The sequence shown here is derived from an EMBL/GenBank/DDBJ whole genome shotgun (WGS) entry which is preliminary data.</text>
</comment>
<dbReference type="AlphaFoldDB" id="A0AAE0E7C1"/>
<keyword evidence="4" id="KW-0472">Membrane</keyword>
<feature type="domain" description="Mur ligase central" evidence="5">
    <location>
        <begin position="239"/>
        <end position="283"/>
    </location>
</feature>
<dbReference type="SUPFAM" id="SSF51984">
    <property type="entry name" value="MurCD N-terminal domain"/>
    <property type="match status" value="1"/>
</dbReference>
<dbReference type="SUPFAM" id="SSF53623">
    <property type="entry name" value="MurD-like peptide ligases, catalytic domain"/>
    <property type="match status" value="1"/>
</dbReference>
<dbReference type="PANTHER" id="PTHR43692:SF1">
    <property type="entry name" value="UDP-N-ACETYLMURAMOYLALANINE--D-GLUTAMATE LIGASE"/>
    <property type="match status" value="1"/>
</dbReference>
<dbReference type="Pfam" id="PF08245">
    <property type="entry name" value="Mur_ligase_M"/>
    <property type="match status" value="1"/>
</dbReference>
<dbReference type="Proteomes" id="UP001281410">
    <property type="component" value="Unassembled WGS sequence"/>
</dbReference>
<dbReference type="GO" id="GO:0008764">
    <property type="term" value="F:UDP-N-acetylmuramoylalanine-D-glutamate ligase activity"/>
    <property type="evidence" value="ECO:0007669"/>
    <property type="project" value="InterPro"/>
</dbReference>
<evidence type="ECO:0000256" key="2">
    <source>
        <dbReference type="ARBA" id="ARBA00022741"/>
    </source>
</evidence>
<dbReference type="Gene3D" id="3.40.1190.10">
    <property type="entry name" value="Mur-like, catalytic domain"/>
    <property type="match status" value="1"/>
</dbReference>
<dbReference type="GO" id="GO:0051301">
    <property type="term" value="P:cell division"/>
    <property type="evidence" value="ECO:0007669"/>
    <property type="project" value="InterPro"/>
</dbReference>
<dbReference type="GO" id="GO:0008360">
    <property type="term" value="P:regulation of cell shape"/>
    <property type="evidence" value="ECO:0007669"/>
    <property type="project" value="InterPro"/>
</dbReference>
<dbReference type="EMBL" id="JANJYJ010000004">
    <property type="protein sequence ID" value="KAK3217716.1"/>
    <property type="molecule type" value="Genomic_DNA"/>
</dbReference>
<accession>A0AAE0E7C1</accession>
<proteinExistence type="predicted"/>
<evidence type="ECO:0000256" key="4">
    <source>
        <dbReference type="SAM" id="Phobius"/>
    </source>
</evidence>
<dbReference type="InterPro" id="IPR005762">
    <property type="entry name" value="MurD"/>
</dbReference>
<name>A0AAE0E7C1_9ROSI</name>
<keyword evidence="4" id="KW-0812">Transmembrane</keyword>
<organism evidence="6 7">
    <name type="scientific">Dipteronia sinensis</name>
    <dbReference type="NCBI Taxonomy" id="43782"/>
    <lineage>
        <taxon>Eukaryota</taxon>
        <taxon>Viridiplantae</taxon>
        <taxon>Streptophyta</taxon>
        <taxon>Embryophyta</taxon>
        <taxon>Tracheophyta</taxon>
        <taxon>Spermatophyta</taxon>
        <taxon>Magnoliopsida</taxon>
        <taxon>eudicotyledons</taxon>
        <taxon>Gunneridae</taxon>
        <taxon>Pentapetalae</taxon>
        <taxon>rosids</taxon>
        <taxon>malvids</taxon>
        <taxon>Sapindales</taxon>
        <taxon>Sapindaceae</taxon>
        <taxon>Hippocastanoideae</taxon>
        <taxon>Acereae</taxon>
        <taxon>Dipteronia</taxon>
    </lineage>
</organism>
<dbReference type="GO" id="GO:0005524">
    <property type="term" value="F:ATP binding"/>
    <property type="evidence" value="ECO:0007669"/>
    <property type="project" value="UniProtKB-KW"/>
</dbReference>
<gene>
    <name evidence="6" type="ORF">Dsin_011686</name>
</gene>
<keyword evidence="4" id="KW-1133">Transmembrane helix</keyword>
<evidence type="ECO:0000313" key="6">
    <source>
        <dbReference type="EMBL" id="KAK3217716.1"/>
    </source>
</evidence>